<dbReference type="HOGENOM" id="CLU_741175_0_0_4"/>
<sequence>MQDKTCSSRRAAIKRGGQWLSAVALSSLAVFAARAADNQAIVEAARKEAATGPFVIMVSSPKSEQAQRRIMEAFQKRFGIDVKWEWTPLTSTVSAPRVHQQATAGLAVPSAIGGYGYNTYENWFARNGLDAEVDWVGDFGEMFPKIKAAAVDGVLPSYRKRMLRQWDVQYVMVYNKNLVKAGEVPKDLWELTEPKWQGRFAMANNTPPPLDILAVDIGVDKAVELTNKLIANKPRFKPGPPAVVGAISNGEVALGVSGYTALAEAQKRKGAPIEWAPLATMPVGPLFMFMLKGAPQPNLGKLFLAWLATEGAEIQEKEEYLSLFHDPDSATTQKIKAMMPDVKVVEVRTEEQLRQSEAAAKQIMNAVASVAGK</sequence>
<feature type="signal peptide" evidence="2">
    <location>
        <begin position="1"/>
        <end position="35"/>
    </location>
</feature>
<dbReference type="SUPFAM" id="SSF53850">
    <property type="entry name" value="Periplasmic binding protein-like II"/>
    <property type="match status" value="1"/>
</dbReference>
<dbReference type="OrthoDB" id="366726at2"/>
<dbReference type="RefSeq" id="WP_003815655.1">
    <property type="nucleotide sequence ID" value="NC_019382.1"/>
</dbReference>
<dbReference type="Proteomes" id="UP000007564">
    <property type="component" value="Chromosome"/>
</dbReference>
<feature type="chain" id="PRO_5002190154" evidence="2">
    <location>
        <begin position="36"/>
        <end position="373"/>
    </location>
</feature>
<dbReference type="PANTHER" id="PTHR30006:SF24">
    <property type="entry name" value="SLL0237 PROTEIN"/>
    <property type="match status" value="1"/>
</dbReference>
<evidence type="ECO:0000256" key="2">
    <source>
        <dbReference type="SAM" id="SignalP"/>
    </source>
</evidence>
<dbReference type="PANTHER" id="PTHR30006">
    <property type="entry name" value="THIAMINE-BINDING PERIPLASMIC PROTEIN-RELATED"/>
    <property type="match status" value="1"/>
</dbReference>
<organism evidence="3 4">
    <name type="scientific">Bordetella bronchiseptica 253</name>
    <dbReference type="NCBI Taxonomy" id="568707"/>
    <lineage>
        <taxon>Bacteria</taxon>
        <taxon>Pseudomonadati</taxon>
        <taxon>Pseudomonadota</taxon>
        <taxon>Betaproteobacteria</taxon>
        <taxon>Burkholderiales</taxon>
        <taxon>Alcaligenaceae</taxon>
        <taxon>Bordetella</taxon>
    </lineage>
</organism>
<evidence type="ECO:0000256" key="1">
    <source>
        <dbReference type="ARBA" id="ARBA00022729"/>
    </source>
</evidence>
<dbReference type="EMBL" id="HE965806">
    <property type="protein sequence ID" value="CCJ55562.1"/>
    <property type="molecule type" value="Genomic_DNA"/>
</dbReference>
<keyword evidence="1 2" id="KW-0732">Signal</keyword>
<name>A0A0C6PAC2_BORBO</name>
<reference evidence="3 4" key="1">
    <citation type="journal article" date="2012" name="BMC Genomics">
        <title>Comparative genomics of the classical Bordetella subspecies: the evolution and exchange of virulence-associated diversity amongst closely related pathogens.</title>
        <authorList>
            <person name="Park J."/>
            <person name="Zhang Y."/>
            <person name="Buboltz A.M."/>
            <person name="Zhang X."/>
            <person name="Schuster S.C."/>
            <person name="Ahuja U."/>
            <person name="Liu M."/>
            <person name="Miller J.F."/>
            <person name="Sebaihia M."/>
            <person name="Bentley S.D."/>
            <person name="Parkhill J."/>
            <person name="Harvill E.T."/>
        </authorList>
    </citation>
    <scope>NUCLEOTIDE SEQUENCE [LARGE SCALE GENOMIC DNA]</scope>
    <source>
        <strain evidence="3 4">253</strain>
    </source>
</reference>
<gene>
    <name evidence="3" type="ORF">BN112_3648</name>
</gene>
<dbReference type="InterPro" id="IPR006059">
    <property type="entry name" value="SBP"/>
</dbReference>
<dbReference type="Gene3D" id="3.40.190.10">
    <property type="entry name" value="Periplasmic binding protein-like II"/>
    <property type="match status" value="2"/>
</dbReference>
<evidence type="ECO:0000313" key="4">
    <source>
        <dbReference type="Proteomes" id="UP000007564"/>
    </source>
</evidence>
<dbReference type="Pfam" id="PF13416">
    <property type="entry name" value="SBP_bac_8"/>
    <property type="match status" value="1"/>
</dbReference>
<dbReference type="PROSITE" id="PS51318">
    <property type="entry name" value="TAT"/>
    <property type="match status" value="1"/>
</dbReference>
<proteinExistence type="predicted"/>
<dbReference type="KEGG" id="bbh:BN112_3648"/>
<dbReference type="AlphaFoldDB" id="A0A0C6PAC2"/>
<accession>A0A0C6PAC2</accession>
<protein>
    <submittedName>
        <fullName evidence="3">Putative iron(III)-binding periplasmic protein</fullName>
    </submittedName>
</protein>
<dbReference type="GeneID" id="56476726"/>
<dbReference type="InterPro" id="IPR006311">
    <property type="entry name" value="TAT_signal"/>
</dbReference>
<evidence type="ECO:0000313" key="3">
    <source>
        <dbReference type="EMBL" id="CCJ55562.1"/>
    </source>
</evidence>